<dbReference type="PANTHER" id="PTHR34696:SF1">
    <property type="entry name" value="PHOSPHORIBOSYLFORMYLGLYCINAMIDINE SYNTHASE SUBUNIT PURS"/>
    <property type="match status" value="1"/>
</dbReference>
<dbReference type="PANTHER" id="PTHR34696">
    <property type="entry name" value="PHOSPHORIBOSYLFORMYLGLYCINAMIDINE SYNTHASE SUBUNIT PURS"/>
    <property type="match status" value="1"/>
</dbReference>
<dbReference type="GO" id="GO:0005737">
    <property type="term" value="C:cytoplasm"/>
    <property type="evidence" value="ECO:0007669"/>
    <property type="project" value="UniProtKB-SubCell"/>
</dbReference>
<name>A0A101EP77_9THEM</name>
<dbReference type="EMBL" id="LGFG01000248">
    <property type="protein sequence ID" value="KUK22144.1"/>
    <property type="molecule type" value="Genomic_DNA"/>
</dbReference>
<keyword evidence="2 6" id="KW-0436">Ligase</keyword>
<keyword evidence="1 6" id="KW-0963">Cytoplasm</keyword>
<dbReference type="GO" id="GO:0006189">
    <property type="term" value="P:'de novo' IMP biosynthetic process"/>
    <property type="evidence" value="ECO:0007669"/>
    <property type="project" value="UniProtKB-UniRule"/>
</dbReference>
<evidence type="ECO:0000256" key="1">
    <source>
        <dbReference type="ARBA" id="ARBA00022490"/>
    </source>
</evidence>
<organism evidence="7 8">
    <name type="scientific">Thermotoga petrophila</name>
    <dbReference type="NCBI Taxonomy" id="93929"/>
    <lineage>
        <taxon>Bacteria</taxon>
        <taxon>Thermotogati</taxon>
        <taxon>Thermotogota</taxon>
        <taxon>Thermotogae</taxon>
        <taxon>Thermotogales</taxon>
        <taxon>Thermotogaceae</taxon>
        <taxon>Thermotoga</taxon>
    </lineage>
</organism>
<comment type="subunit">
    <text evidence="6">Part of the FGAM synthase complex composed of 1 PurL, 1 PurQ and 2 PurS subunits.</text>
</comment>
<comment type="subcellular location">
    <subcellularLocation>
        <location evidence="6">Cytoplasm</location>
    </subcellularLocation>
</comment>
<comment type="similarity">
    <text evidence="6">Belongs to the PurS family.</text>
</comment>
<keyword evidence="5 6" id="KW-0067">ATP-binding</keyword>
<proteinExistence type="inferred from homology"/>
<dbReference type="UniPathway" id="UPA00074">
    <property type="reaction ID" value="UER00128"/>
</dbReference>
<accession>A0A101EP77</accession>
<protein>
    <recommendedName>
        <fullName evidence="6">Phosphoribosylformylglycinamidine synthase subunit PurS</fullName>
        <shortName evidence="6">FGAM synthase</shortName>
        <ecNumber evidence="6">6.3.5.3</ecNumber>
    </recommendedName>
    <alternativeName>
        <fullName evidence="6">Formylglycinamide ribonucleotide amidotransferase subunit III</fullName>
        <shortName evidence="6">FGAR amidotransferase III</shortName>
        <shortName evidence="6">FGAR-AT III</shortName>
    </alternativeName>
    <alternativeName>
        <fullName evidence="6">Phosphoribosylformylglycinamidine synthase subunit III</fullName>
    </alternativeName>
</protein>
<comment type="function">
    <text evidence="6">Part of the phosphoribosylformylglycinamidine synthase complex involved in the purines biosynthetic pathway. Catalyzes the ATP-dependent conversion of formylglycinamide ribonucleotide (FGAR) and glutamine to yield formylglycinamidine ribonucleotide (FGAM) and glutamate. The FGAM synthase complex is composed of three subunits. PurQ produces an ammonia molecule by converting glutamine to glutamate. PurL transfers the ammonia molecule to FGAR to form FGAM in an ATP-dependent manner. PurS interacts with PurQ and PurL and is thought to assist in the transfer of the ammonia molecule from PurQ to PurL.</text>
</comment>
<reference evidence="7 8" key="1">
    <citation type="journal article" date="2015" name="MBio">
        <title>Genome-Resolved Metagenomic Analysis Reveals Roles for Candidate Phyla and Other Microbial Community Members in Biogeochemical Transformations in Oil Reservoirs.</title>
        <authorList>
            <person name="Hu P."/>
            <person name="Tom L."/>
            <person name="Singh A."/>
            <person name="Thomas B.C."/>
            <person name="Baker B.J."/>
            <person name="Piceno Y.M."/>
            <person name="Andersen G.L."/>
            <person name="Banfield J.F."/>
        </authorList>
    </citation>
    <scope>NUCLEOTIDE SEQUENCE [LARGE SCALE GENOMIC DNA]</scope>
    <source>
        <strain evidence="7">46_26</strain>
    </source>
</reference>
<dbReference type="EC" id="6.3.5.3" evidence="6"/>
<dbReference type="Proteomes" id="UP000058636">
    <property type="component" value="Unassembled WGS sequence"/>
</dbReference>
<comment type="pathway">
    <text evidence="6">Purine metabolism; IMP biosynthesis via de novo pathway; 5-amino-1-(5-phospho-D-ribosyl)imidazole from N(2)-formyl-N(1)-(5-phospho-D-ribosyl)glycinamide: step 1/2.</text>
</comment>
<evidence type="ECO:0000256" key="6">
    <source>
        <dbReference type="HAMAP-Rule" id="MF_01926"/>
    </source>
</evidence>
<dbReference type="GO" id="GO:0004642">
    <property type="term" value="F:phosphoribosylformylglycinamidine synthase activity"/>
    <property type="evidence" value="ECO:0007669"/>
    <property type="project" value="UniProtKB-UniRule"/>
</dbReference>
<dbReference type="SUPFAM" id="SSF82697">
    <property type="entry name" value="PurS-like"/>
    <property type="match status" value="1"/>
</dbReference>
<evidence type="ECO:0000313" key="8">
    <source>
        <dbReference type="Proteomes" id="UP000058636"/>
    </source>
</evidence>
<evidence type="ECO:0000256" key="5">
    <source>
        <dbReference type="ARBA" id="ARBA00022840"/>
    </source>
</evidence>
<comment type="caution">
    <text evidence="7">The sequence shown here is derived from an EMBL/GenBank/DDBJ whole genome shotgun (WGS) entry which is preliminary data.</text>
</comment>
<dbReference type="NCBIfam" id="TIGR00302">
    <property type="entry name" value="phosphoribosylformylglycinamidine synthase subunit PurS"/>
    <property type="match status" value="1"/>
</dbReference>
<dbReference type="InterPro" id="IPR036604">
    <property type="entry name" value="PurS-like_sf"/>
</dbReference>
<sequence length="87" mass="10193">MTESRNESYRFAIDIQYKSHIRDPRGETIRRVLSEKEGLPVKSLRVGKSIHIEVEANNEEEAIKIVEEACKRLLVNPVVERYEVRKL</sequence>
<dbReference type="Pfam" id="PF02700">
    <property type="entry name" value="PurS"/>
    <property type="match status" value="1"/>
</dbReference>
<dbReference type="PATRIC" id="fig|93930.3.peg.974"/>
<dbReference type="AlphaFoldDB" id="A0A101EP77"/>
<evidence type="ECO:0000313" key="7">
    <source>
        <dbReference type="EMBL" id="KUK22144.1"/>
    </source>
</evidence>
<dbReference type="Gene3D" id="3.30.1280.10">
    <property type="entry name" value="Phosphoribosylformylglycinamidine synthase subunit PurS"/>
    <property type="match status" value="1"/>
</dbReference>
<evidence type="ECO:0000256" key="2">
    <source>
        <dbReference type="ARBA" id="ARBA00022598"/>
    </source>
</evidence>
<evidence type="ECO:0000256" key="4">
    <source>
        <dbReference type="ARBA" id="ARBA00022755"/>
    </source>
</evidence>
<evidence type="ECO:0000256" key="3">
    <source>
        <dbReference type="ARBA" id="ARBA00022741"/>
    </source>
</evidence>
<gene>
    <name evidence="6" type="primary">purS</name>
    <name evidence="7" type="ORF">XD57_1755</name>
</gene>
<comment type="catalytic activity">
    <reaction evidence="6">
        <text>N(2)-formyl-N(1)-(5-phospho-beta-D-ribosyl)glycinamide + L-glutamine + ATP + H2O = 2-formamido-N(1)-(5-O-phospho-beta-D-ribosyl)acetamidine + L-glutamate + ADP + phosphate + H(+)</text>
        <dbReference type="Rhea" id="RHEA:17129"/>
        <dbReference type="ChEBI" id="CHEBI:15377"/>
        <dbReference type="ChEBI" id="CHEBI:15378"/>
        <dbReference type="ChEBI" id="CHEBI:29985"/>
        <dbReference type="ChEBI" id="CHEBI:30616"/>
        <dbReference type="ChEBI" id="CHEBI:43474"/>
        <dbReference type="ChEBI" id="CHEBI:58359"/>
        <dbReference type="ChEBI" id="CHEBI:147286"/>
        <dbReference type="ChEBI" id="CHEBI:147287"/>
        <dbReference type="ChEBI" id="CHEBI:456216"/>
        <dbReference type="EC" id="6.3.5.3"/>
    </reaction>
</comment>
<dbReference type="HAMAP" id="MF_01926">
    <property type="entry name" value="PurS"/>
    <property type="match status" value="1"/>
</dbReference>
<keyword evidence="4 6" id="KW-0658">Purine biosynthesis</keyword>
<keyword evidence="3 6" id="KW-0547">Nucleotide-binding</keyword>
<dbReference type="GO" id="GO:0005524">
    <property type="term" value="F:ATP binding"/>
    <property type="evidence" value="ECO:0007669"/>
    <property type="project" value="UniProtKB-UniRule"/>
</dbReference>
<dbReference type="InterPro" id="IPR003850">
    <property type="entry name" value="PurS"/>
</dbReference>